<dbReference type="GO" id="GO:0019262">
    <property type="term" value="P:N-acetylneuraminate catabolic process"/>
    <property type="evidence" value="ECO:0007669"/>
    <property type="project" value="TreeGrafter"/>
</dbReference>
<keyword evidence="1" id="KW-0808">Transferase</keyword>
<comment type="caution">
    <text evidence="1">The sequence shown here is derived from an EMBL/GenBank/DDBJ whole genome shotgun (WGS) entry which is preliminary data.</text>
</comment>
<proteinExistence type="predicted"/>
<dbReference type="InterPro" id="IPR000600">
    <property type="entry name" value="ROK"/>
</dbReference>
<protein>
    <submittedName>
        <fullName evidence="1">Sugar kinase</fullName>
    </submittedName>
</protein>
<dbReference type="Proteomes" id="UP000036270">
    <property type="component" value="Unassembled WGS sequence"/>
</dbReference>
<name>A0A0J5P975_9PAST</name>
<dbReference type="RefSeq" id="WP_047976135.1">
    <property type="nucleotide sequence ID" value="NZ_JWIZ01000009.1"/>
</dbReference>
<dbReference type="InterPro" id="IPR036388">
    <property type="entry name" value="WH-like_DNA-bd_sf"/>
</dbReference>
<dbReference type="InterPro" id="IPR036390">
    <property type="entry name" value="WH_DNA-bd_sf"/>
</dbReference>
<dbReference type="PATRIC" id="fig|67855.3.peg.2462"/>
<dbReference type="SUPFAM" id="SSF53067">
    <property type="entry name" value="Actin-like ATPase domain"/>
    <property type="match status" value="1"/>
</dbReference>
<sequence>MSSNNPILSLNASERLLLRLIRQHSPSRAILSQLSELTPGAITQYCRKLLFLGLIKENEKAVKKRGQTSYHLTLNPTACCSIGVTFLSEAFHLSLVDFCGNKLASECHTYQTKTDLDRLFSQIKNAIKRLLEKKFLQEARILGVGFSVSGYLLSDSSRSSPWFPLLQNQPHLADKLTQYLGYPCRIENNINTIAIGEYYSGAWRENDDLIVISLDFGIGAGVISQGKFIQGGFGNAGEVGMLFSYEQPRPSWNDLVKSLGKENITEAGILARFDEQDPTLYHWLDRAKPQVLSLVISAIAWLDPKVIVITGMLPRPLIDHIATYIRHSSYFSQTERPLAQLDTTQIGIENIALGAAILPIYFLLNE</sequence>
<organism evidence="1 2">
    <name type="scientific">Muribacter muris</name>
    <dbReference type="NCBI Taxonomy" id="67855"/>
    <lineage>
        <taxon>Bacteria</taxon>
        <taxon>Pseudomonadati</taxon>
        <taxon>Pseudomonadota</taxon>
        <taxon>Gammaproteobacteria</taxon>
        <taxon>Pasteurellales</taxon>
        <taxon>Pasteurellaceae</taxon>
        <taxon>Muribacter</taxon>
    </lineage>
</organism>
<dbReference type="PANTHER" id="PTHR18964:SF169">
    <property type="entry name" value="N-ACETYLMANNOSAMINE KINASE"/>
    <property type="match status" value="1"/>
</dbReference>
<evidence type="ECO:0000313" key="2">
    <source>
        <dbReference type="Proteomes" id="UP000036270"/>
    </source>
</evidence>
<dbReference type="Gene3D" id="1.10.10.10">
    <property type="entry name" value="Winged helix-like DNA-binding domain superfamily/Winged helix DNA-binding domain"/>
    <property type="match status" value="1"/>
</dbReference>
<reference evidence="1 2" key="1">
    <citation type="submission" date="2014-12" db="EMBL/GenBank/DDBJ databases">
        <title>Reclassification of Actinobacillus muris as Muribacter muris.</title>
        <authorList>
            <person name="Christensen H."/>
            <person name="Nicklas W."/>
            <person name="Bisgaard M."/>
        </authorList>
    </citation>
    <scope>NUCLEOTIDE SEQUENCE [LARGE SCALE GENOMIC DNA]</scope>
    <source>
        <strain evidence="1 2">Ackerman80-443D</strain>
    </source>
</reference>
<dbReference type="GO" id="GO:0009384">
    <property type="term" value="F:N-acylmannosamine kinase activity"/>
    <property type="evidence" value="ECO:0007669"/>
    <property type="project" value="TreeGrafter"/>
</dbReference>
<dbReference type="InterPro" id="IPR043129">
    <property type="entry name" value="ATPase_NBD"/>
</dbReference>
<keyword evidence="2" id="KW-1185">Reference proteome</keyword>
<gene>
    <name evidence="1" type="ORF">RO21_01790</name>
</gene>
<keyword evidence="1" id="KW-0418">Kinase</keyword>
<accession>A0A0J5P975</accession>
<dbReference type="Gene3D" id="3.30.420.40">
    <property type="match status" value="2"/>
</dbReference>
<dbReference type="CDD" id="cd23763">
    <property type="entry name" value="ASKHA_ATPase_ROK"/>
    <property type="match status" value="1"/>
</dbReference>
<evidence type="ECO:0000313" key="1">
    <source>
        <dbReference type="EMBL" id="KMK52265.1"/>
    </source>
</evidence>
<dbReference type="STRING" id="67855.RO21_01790"/>
<dbReference type="Pfam" id="PF00480">
    <property type="entry name" value="ROK"/>
    <property type="match status" value="1"/>
</dbReference>
<dbReference type="SUPFAM" id="SSF46785">
    <property type="entry name" value="Winged helix' DNA-binding domain"/>
    <property type="match status" value="1"/>
</dbReference>
<dbReference type="PANTHER" id="PTHR18964">
    <property type="entry name" value="ROK (REPRESSOR, ORF, KINASE) FAMILY"/>
    <property type="match status" value="1"/>
</dbReference>
<dbReference type="AlphaFoldDB" id="A0A0J5P975"/>
<dbReference type="EMBL" id="JWIZ01000009">
    <property type="protein sequence ID" value="KMK52265.1"/>
    <property type="molecule type" value="Genomic_DNA"/>
</dbReference>